<dbReference type="GO" id="GO:0005524">
    <property type="term" value="F:ATP binding"/>
    <property type="evidence" value="ECO:0007669"/>
    <property type="project" value="UniProtKB-UniRule"/>
</dbReference>
<organism evidence="4 5">
    <name type="scientific">Paenibacillus sophorae</name>
    <dbReference type="NCBI Taxonomy" id="1333845"/>
    <lineage>
        <taxon>Bacteria</taxon>
        <taxon>Bacillati</taxon>
        <taxon>Bacillota</taxon>
        <taxon>Bacilli</taxon>
        <taxon>Bacillales</taxon>
        <taxon>Paenibacillaceae</taxon>
        <taxon>Paenibacillus</taxon>
    </lineage>
</organism>
<dbReference type="RefSeq" id="WP_090834595.1">
    <property type="nucleotide sequence ID" value="NZ_CP076607.1"/>
</dbReference>
<feature type="domain" description="ATP-grasp" evidence="2">
    <location>
        <begin position="162"/>
        <end position="370"/>
    </location>
</feature>
<dbReference type="EMBL" id="CP076607">
    <property type="protein sequence ID" value="QWU13143.1"/>
    <property type="molecule type" value="Genomic_DNA"/>
</dbReference>
<keyword evidence="6" id="KW-1185">Reference proteome</keyword>
<dbReference type="Proteomes" id="UP000683429">
    <property type="component" value="Chromosome"/>
</dbReference>
<evidence type="ECO:0000256" key="1">
    <source>
        <dbReference type="PROSITE-ProRule" id="PRU00409"/>
    </source>
</evidence>
<dbReference type="InterPro" id="IPR011761">
    <property type="entry name" value="ATP-grasp"/>
</dbReference>
<dbReference type="Proteomes" id="UP000198809">
    <property type="component" value="Unassembled WGS sequence"/>
</dbReference>
<reference evidence="3 6" key="2">
    <citation type="submission" date="2021-06" db="EMBL/GenBank/DDBJ databases">
        <title>Whole genome sequence of Paenibacillus sophorae DSM23020 for comparative genomics.</title>
        <authorList>
            <person name="Kim M.-J."/>
            <person name="Lee G."/>
            <person name="Shin J.-H."/>
        </authorList>
    </citation>
    <scope>NUCLEOTIDE SEQUENCE [LARGE SCALE GENOMIC DNA]</scope>
    <source>
        <strain evidence="3 6">DSM 23020</strain>
    </source>
</reference>
<dbReference type="PROSITE" id="PS50975">
    <property type="entry name" value="ATP_GRASP"/>
    <property type="match status" value="1"/>
</dbReference>
<dbReference type="AlphaFoldDB" id="A0A1H8UFX2"/>
<sequence length="449" mass="51549">MTSANRIEKIHCGTFDAEQYWREPDLAKLPGFADPENLRIVSVMDELLFVFCSPSEALITRKAMNPAHKQYLNDIGFRFWSNTLDMDGELKEQSKSMLQLLAEADSVEVAAMAAEAKAEARPELEPFAAIPFTKEASERYRFICRMPEMDIIRKVNMKTYSTEMKERLELPNVSFIVNHSSELRKVGERLLREGSFLIKDNYGVSGKGNLLIDSVSILERVIAYMAAQERKGMRSQFVVEPYLDKLYDFSCQFEITSNGEYRFLSLQRLTNDDFAYQESYTPEPEFMHFLDCEGYFELMRRTAKELYSDGYYGHVCVDSMQLGSGELVPIVEINARKSMSLIKSRIDRYLASQELLGNLRFYSLTSTNAQLQFEDLLAAMEEAGILYKPGMSEGVIPLTANMLMINRRPDKSYKGRIYVSMVGRLEEARKELHQRLNRLFAGLSLQVLN</sequence>
<protein>
    <recommendedName>
        <fullName evidence="2">ATP-grasp domain-containing protein</fullName>
    </recommendedName>
</protein>
<keyword evidence="1" id="KW-0067">ATP-binding</keyword>
<accession>A0A1H8UFX2</accession>
<dbReference type="GO" id="GO:0046872">
    <property type="term" value="F:metal ion binding"/>
    <property type="evidence" value="ECO:0007669"/>
    <property type="project" value="InterPro"/>
</dbReference>
<dbReference type="SUPFAM" id="SSF56059">
    <property type="entry name" value="Glutathione synthetase ATP-binding domain-like"/>
    <property type="match status" value="1"/>
</dbReference>
<keyword evidence="1" id="KW-0547">Nucleotide-binding</keyword>
<evidence type="ECO:0000259" key="2">
    <source>
        <dbReference type="PROSITE" id="PS50975"/>
    </source>
</evidence>
<name>A0A1H8UFX2_9BACL</name>
<evidence type="ECO:0000313" key="6">
    <source>
        <dbReference type="Proteomes" id="UP000683429"/>
    </source>
</evidence>
<evidence type="ECO:0000313" key="5">
    <source>
        <dbReference type="Proteomes" id="UP000198809"/>
    </source>
</evidence>
<dbReference type="EMBL" id="FODH01000017">
    <property type="protein sequence ID" value="SEP02071.1"/>
    <property type="molecule type" value="Genomic_DNA"/>
</dbReference>
<gene>
    <name evidence="3" type="ORF">KP014_14005</name>
    <name evidence="4" type="ORF">SAMN04487895_11789</name>
</gene>
<evidence type="ECO:0000313" key="4">
    <source>
        <dbReference type="EMBL" id="SEP02071.1"/>
    </source>
</evidence>
<reference evidence="4 5" key="1">
    <citation type="submission" date="2016-10" db="EMBL/GenBank/DDBJ databases">
        <authorList>
            <person name="de Groot N.N."/>
        </authorList>
    </citation>
    <scope>NUCLEOTIDE SEQUENCE [LARGE SCALE GENOMIC DNA]</scope>
    <source>
        <strain evidence="4 5">CGMCC 1.10238</strain>
    </source>
</reference>
<dbReference type="STRING" id="1333845.SAMN04487895_11789"/>
<proteinExistence type="predicted"/>
<dbReference type="OrthoDB" id="20966at2"/>
<evidence type="ECO:0000313" key="3">
    <source>
        <dbReference type="EMBL" id="QWU13143.1"/>
    </source>
</evidence>